<proteinExistence type="predicted"/>
<comment type="caution">
    <text evidence="2">The sequence shown here is derived from an EMBL/GenBank/DDBJ whole genome shotgun (WGS) entry which is preliminary data.</text>
</comment>
<evidence type="ECO:0008006" key="4">
    <source>
        <dbReference type="Google" id="ProtNLM"/>
    </source>
</evidence>
<protein>
    <recommendedName>
        <fullName evidence="4">Lipoprotein</fullName>
    </recommendedName>
</protein>
<organism evidence="2 3">
    <name type="scientific">Sphingomonas hankookensis</name>
    <dbReference type="NCBI Taxonomy" id="563996"/>
    <lineage>
        <taxon>Bacteria</taxon>
        <taxon>Pseudomonadati</taxon>
        <taxon>Pseudomonadota</taxon>
        <taxon>Alphaproteobacteria</taxon>
        <taxon>Sphingomonadales</taxon>
        <taxon>Sphingomonadaceae</taxon>
        <taxon>Sphingomonas</taxon>
    </lineage>
</organism>
<gene>
    <name evidence="2" type="ORF">AVT10_10500</name>
</gene>
<sequence>MRGTIIVAALALSACGADERRSEGAATQAEIENSAATPLPAPVPPRAPSPTPTPTPTATATATLGANHYLGRWIGVEGMYLNVTEPAQGEVKLEMQYDLDNKGTYTGTITPEGIRFQRGGETLLLRPSDGDATGLKWLAGKKDCLTVKPSEGYCRD</sequence>
<accession>A0ABR5YFQ8</accession>
<keyword evidence="3" id="KW-1185">Reference proteome</keyword>
<evidence type="ECO:0000256" key="1">
    <source>
        <dbReference type="SAM" id="MobiDB-lite"/>
    </source>
</evidence>
<feature type="region of interest" description="Disordered" evidence="1">
    <location>
        <begin position="18"/>
        <end position="62"/>
    </location>
</feature>
<evidence type="ECO:0000313" key="3">
    <source>
        <dbReference type="Proteomes" id="UP000076609"/>
    </source>
</evidence>
<evidence type="ECO:0000313" key="2">
    <source>
        <dbReference type="EMBL" id="KZE17747.1"/>
    </source>
</evidence>
<reference evidence="3" key="1">
    <citation type="submission" date="2016-01" db="EMBL/GenBank/DDBJ databases">
        <title>Draft genome of Chromobacterium sp. F49.</title>
        <authorList>
            <person name="Hong K.W."/>
        </authorList>
    </citation>
    <scope>NUCLEOTIDE SEQUENCE [LARGE SCALE GENOMIC DNA]</scope>
    <source>
        <strain evidence="3">CN3</strain>
    </source>
</reference>
<dbReference type="PROSITE" id="PS51257">
    <property type="entry name" value="PROKAR_LIPOPROTEIN"/>
    <property type="match status" value="1"/>
</dbReference>
<dbReference type="Proteomes" id="UP000076609">
    <property type="component" value="Unassembled WGS sequence"/>
</dbReference>
<dbReference type="EMBL" id="LQQO01000005">
    <property type="protein sequence ID" value="KZE17747.1"/>
    <property type="molecule type" value="Genomic_DNA"/>
</dbReference>
<feature type="compositionally biased region" description="Pro residues" evidence="1">
    <location>
        <begin position="39"/>
        <end position="55"/>
    </location>
</feature>
<dbReference type="RefSeq" id="WP_126014000.1">
    <property type="nucleotide sequence ID" value="NZ_CP117025.1"/>
</dbReference>
<name>A0ABR5YFQ8_9SPHN</name>